<dbReference type="GO" id="GO:0052324">
    <property type="term" value="P:plant-type cell wall cellulose biosynthetic process"/>
    <property type="evidence" value="ECO:0007669"/>
    <property type="project" value="TreeGrafter"/>
</dbReference>
<organism evidence="6 7">
    <name type="scientific">Aristolochia fimbriata</name>
    <name type="common">White veined hardy Dutchman's pipe vine</name>
    <dbReference type="NCBI Taxonomy" id="158543"/>
    <lineage>
        <taxon>Eukaryota</taxon>
        <taxon>Viridiplantae</taxon>
        <taxon>Streptophyta</taxon>
        <taxon>Embryophyta</taxon>
        <taxon>Tracheophyta</taxon>
        <taxon>Spermatophyta</taxon>
        <taxon>Magnoliopsida</taxon>
        <taxon>Magnoliidae</taxon>
        <taxon>Piperales</taxon>
        <taxon>Aristolochiaceae</taxon>
        <taxon>Aristolochia</taxon>
    </lineage>
</organism>
<comment type="caution">
    <text evidence="6">The sequence shown here is derived from an EMBL/GenBank/DDBJ whole genome shotgun (WGS) entry which is preliminary data.</text>
</comment>
<evidence type="ECO:0000259" key="5">
    <source>
        <dbReference type="Pfam" id="PF25079"/>
    </source>
</evidence>
<gene>
    <name evidence="6" type="ORF">H6P81_014629</name>
</gene>
<dbReference type="PIRSF" id="PIRSF038122">
    <property type="entry name" value="COBRA"/>
    <property type="match status" value="1"/>
</dbReference>
<dbReference type="GO" id="GO:0030246">
    <property type="term" value="F:carbohydrate binding"/>
    <property type="evidence" value="ECO:0007669"/>
    <property type="project" value="InterPro"/>
</dbReference>
<comment type="similarity">
    <text evidence="1 4">Belongs to the COBRA family.</text>
</comment>
<evidence type="ECO:0000256" key="4">
    <source>
        <dbReference type="PIRNR" id="PIRNR038122"/>
    </source>
</evidence>
<dbReference type="PANTHER" id="PTHR31673">
    <property type="entry name" value="PROTEIN COBRA"/>
    <property type="match status" value="1"/>
</dbReference>
<keyword evidence="3" id="KW-0325">Glycoprotein</keyword>
<dbReference type="Proteomes" id="UP000825729">
    <property type="component" value="Unassembled WGS sequence"/>
</dbReference>
<evidence type="ECO:0000256" key="2">
    <source>
        <dbReference type="ARBA" id="ARBA00022729"/>
    </source>
</evidence>
<dbReference type="SUPFAM" id="SSF49384">
    <property type="entry name" value="Carbohydrate-binding domain"/>
    <property type="match status" value="1"/>
</dbReference>
<evidence type="ECO:0000256" key="3">
    <source>
        <dbReference type="ARBA" id="ARBA00023180"/>
    </source>
</evidence>
<keyword evidence="2" id="KW-0732">Signal</keyword>
<reference evidence="6 7" key="1">
    <citation type="submission" date="2021-07" db="EMBL/GenBank/DDBJ databases">
        <title>The Aristolochia fimbriata genome: insights into angiosperm evolution, floral development and chemical biosynthesis.</title>
        <authorList>
            <person name="Jiao Y."/>
        </authorList>
    </citation>
    <scope>NUCLEOTIDE SEQUENCE [LARGE SCALE GENOMIC DNA]</scope>
    <source>
        <strain evidence="6">IBCAS-2021</strain>
        <tissue evidence="6">Leaf</tissue>
    </source>
</reference>
<protein>
    <recommendedName>
        <fullName evidence="4">COBRA-like protein</fullName>
    </recommendedName>
</protein>
<accession>A0AAV7E523</accession>
<dbReference type="AlphaFoldDB" id="A0AAV7E523"/>
<dbReference type="EMBL" id="JAINDJ010000006">
    <property type="protein sequence ID" value="KAG9443289.1"/>
    <property type="molecule type" value="Genomic_DNA"/>
</dbReference>
<sequence length="446" mass="50477">MDASSEAFHGVSSSFGFWVCCIRSDAYDTMDPHGNITIKWDVMEWHDDRYTAVVTIYNYQLYRHIDSPGWRYEWAWPGKEVIWNMWGAEATEQGNCSEYRAPNIPHSCEKRPVIVDLLPGVPYNQQVKNCCKGGVLSTLTQDPTSSAATFQLDVGTSAAAANSTDTSVLPQNHTLGVPGYTCGPAFFVPPTRFTSDGRRFTRAVKTWNVTCMYSQYLASPAPKCCVSLSSFYNTSIVQCPICSCGCRKSPSTGHCVKDEHFPSLIQMPNERAALTKPAVLCTNHMCPIRVHWHVKLSYTTHWRVKVTITNFNYLQNYSEWNLVIQHPNLQSVNQVFSFNYSPLNQYGPNNDTGMFWGIKYYNDMLLQAGKLGNVQTEILLKKDPGLFTFNEGWAFPRRISFNGDECVMPPPDDFPRLPNGSPPQRCNNKIMLPMITIIFILLMLFL</sequence>
<dbReference type="PANTHER" id="PTHR31673:SF30">
    <property type="entry name" value="COBRA-LIKE PROTEIN 6"/>
    <property type="match status" value="1"/>
</dbReference>
<dbReference type="InterPro" id="IPR056900">
    <property type="entry name" value="COB_C"/>
</dbReference>
<keyword evidence="7" id="KW-1185">Reference proteome</keyword>
<dbReference type="GO" id="GO:0005886">
    <property type="term" value="C:plasma membrane"/>
    <property type="evidence" value="ECO:0007669"/>
    <property type="project" value="TreeGrafter"/>
</dbReference>
<dbReference type="Pfam" id="PF25079">
    <property type="entry name" value="COB_C"/>
    <property type="match status" value="1"/>
</dbReference>
<dbReference type="InterPro" id="IPR006918">
    <property type="entry name" value="COBRA_pln"/>
</dbReference>
<proteinExistence type="inferred from homology"/>
<evidence type="ECO:0000256" key="1">
    <source>
        <dbReference type="ARBA" id="ARBA00005507"/>
    </source>
</evidence>
<feature type="domain" description="COBRA C-terminal" evidence="5">
    <location>
        <begin position="223"/>
        <end position="415"/>
    </location>
</feature>
<name>A0AAV7E523_ARIFI</name>
<evidence type="ECO:0000313" key="7">
    <source>
        <dbReference type="Proteomes" id="UP000825729"/>
    </source>
</evidence>
<dbReference type="InterPro" id="IPR008965">
    <property type="entry name" value="CBM2/CBM3_carb-bd_dom_sf"/>
</dbReference>
<dbReference type="GO" id="GO:0010215">
    <property type="term" value="P:cellulose microfibril organization"/>
    <property type="evidence" value="ECO:0007669"/>
    <property type="project" value="InterPro"/>
</dbReference>
<evidence type="ECO:0000313" key="6">
    <source>
        <dbReference type="EMBL" id="KAG9443289.1"/>
    </source>
</evidence>
<dbReference type="Pfam" id="PF04833">
    <property type="entry name" value="COBRA"/>
    <property type="match status" value="1"/>
</dbReference>